<protein>
    <submittedName>
        <fullName evidence="1">Uncharacterized protein</fullName>
    </submittedName>
</protein>
<accession>A0A9K3N4R6</accession>
<name>A0A9K3N4R6_HELAN</name>
<comment type="caution">
    <text evidence="1">The sequence shown here is derived from an EMBL/GenBank/DDBJ whole genome shotgun (WGS) entry which is preliminary data.</text>
</comment>
<dbReference type="Gramene" id="mRNA:HanXRQr2_Chr10g0447671">
    <property type="protein sequence ID" value="CDS:HanXRQr2_Chr10g0447671.1"/>
    <property type="gene ID" value="HanXRQr2_Chr10g0447671"/>
</dbReference>
<reference evidence="1" key="2">
    <citation type="submission" date="2020-06" db="EMBL/GenBank/DDBJ databases">
        <title>Helianthus annuus Genome sequencing and assembly Release 2.</title>
        <authorList>
            <person name="Gouzy J."/>
            <person name="Langlade N."/>
            <person name="Munos S."/>
        </authorList>
    </citation>
    <scope>NUCLEOTIDE SEQUENCE</scope>
    <source>
        <tissue evidence="1">Leaves</tissue>
    </source>
</reference>
<sequence length="87" mass="10186">MGLLWFCVGAFGKRETKRGFLTGKPRLKTSVKTLNLLGYLWYKNSSRRVKCYFSPYGLSHFSSLVQRFHFSHVGPKWFHRCHFSPLG</sequence>
<reference evidence="1" key="1">
    <citation type="journal article" date="2017" name="Nature">
        <title>The sunflower genome provides insights into oil metabolism, flowering and Asterid evolution.</title>
        <authorList>
            <person name="Badouin H."/>
            <person name="Gouzy J."/>
            <person name="Grassa C.J."/>
            <person name="Murat F."/>
            <person name="Staton S.E."/>
            <person name="Cottret L."/>
            <person name="Lelandais-Briere C."/>
            <person name="Owens G.L."/>
            <person name="Carrere S."/>
            <person name="Mayjonade B."/>
            <person name="Legrand L."/>
            <person name="Gill N."/>
            <person name="Kane N.C."/>
            <person name="Bowers J.E."/>
            <person name="Hubner S."/>
            <person name="Bellec A."/>
            <person name="Berard A."/>
            <person name="Berges H."/>
            <person name="Blanchet N."/>
            <person name="Boniface M.C."/>
            <person name="Brunel D."/>
            <person name="Catrice O."/>
            <person name="Chaidir N."/>
            <person name="Claudel C."/>
            <person name="Donnadieu C."/>
            <person name="Faraut T."/>
            <person name="Fievet G."/>
            <person name="Helmstetter N."/>
            <person name="King M."/>
            <person name="Knapp S.J."/>
            <person name="Lai Z."/>
            <person name="Le Paslier M.C."/>
            <person name="Lippi Y."/>
            <person name="Lorenzon L."/>
            <person name="Mandel J.R."/>
            <person name="Marage G."/>
            <person name="Marchand G."/>
            <person name="Marquand E."/>
            <person name="Bret-Mestries E."/>
            <person name="Morien E."/>
            <person name="Nambeesan S."/>
            <person name="Nguyen T."/>
            <person name="Pegot-Espagnet P."/>
            <person name="Pouilly N."/>
            <person name="Raftis F."/>
            <person name="Sallet E."/>
            <person name="Schiex T."/>
            <person name="Thomas J."/>
            <person name="Vandecasteele C."/>
            <person name="Vares D."/>
            <person name="Vear F."/>
            <person name="Vautrin S."/>
            <person name="Crespi M."/>
            <person name="Mangin B."/>
            <person name="Burke J.M."/>
            <person name="Salse J."/>
            <person name="Munos S."/>
            <person name="Vincourt P."/>
            <person name="Rieseberg L.H."/>
            <person name="Langlade N.B."/>
        </authorList>
    </citation>
    <scope>NUCLEOTIDE SEQUENCE</scope>
    <source>
        <tissue evidence="1">Leaves</tissue>
    </source>
</reference>
<dbReference type="AlphaFoldDB" id="A0A9K3N4R6"/>
<keyword evidence="2" id="KW-1185">Reference proteome</keyword>
<evidence type="ECO:0000313" key="2">
    <source>
        <dbReference type="Proteomes" id="UP000215914"/>
    </source>
</evidence>
<evidence type="ECO:0000313" key="1">
    <source>
        <dbReference type="EMBL" id="KAF5786979.1"/>
    </source>
</evidence>
<dbReference type="EMBL" id="MNCJ02000325">
    <property type="protein sequence ID" value="KAF5786979.1"/>
    <property type="molecule type" value="Genomic_DNA"/>
</dbReference>
<organism evidence="1 2">
    <name type="scientific">Helianthus annuus</name>
    <name type="common">Common sunflower</name>
    <dbReference type="NCBI Taxonomy" id="4232"/>
    <lineage>
        <taxon>Eukaryota</taxon>
        <taxon>Viridiplantae</taxon>
        <taxon>Streptophyta</taxon>
        <taxon>Embryophyta</taxon>
        <taxon>Tracheophyta</taxon>
        <taxon>Spermatophyta</taxon>
        <taxon>Magnoliopsida</taxon>
        <taxon>eudicotyledons</taxon>
        <taxon>Gunneridae</taxon>
        <taxon>Pentapetalae</taxon>
        <taxon>asterids</taxon>
        <taxon>campanulids</taxon>
        <taxon>Asterales</taxon>
        <taxon>Asteraceae</taxon>
        <taxon>Asteroideae</taxon>
        <taxon>Heliantheae alliance</taxon>
        <taxon>Heliantheae</taxon>
        <taxon>Helianthus</taxon>
    </lineage>
</organism>
<gene>
    <name evidence="1" type="ORF">HanXRQr2_Chr10g0447671</name>
</gene>
<proteinExistence type="predicted"/>
<dbReference type="Proteomes" id="UP000215914">
    <property type="component" value="Unassembled WGS sequence"/>
</dbReference>